<dbReference type="VEuPathDB" id="ToxoDB:TGP89_243220"/>
<accession>A0A086JPU7</accession>
<comment type="caution">
    <text evidence="2">The sequence shown here is derived from an EMBL/GenBank/DDBJ whole genome shotgun (WGS) entry which is preliminary data.</text>
</comment>
<dbReference type="EMBL" id="AEYI02001697">
    <property type="protein sequence ID" value="KFG34165.1"/>
    <property type="molecule type" value="Genomic_DNA"/>
</dbReference>
<sequence>MARLPGGDATHRRGKETRLRKPRKVRETAEKIKAN</sequence>
<dbReference type="Proteomes" id="UP000028828">
    <property type="component" value="Unassembled WGS sequence"/>
</dbReference>
<evidence type="ECO:0000313" key="3">
    <source>
        <dbReference type="Proteomes" id="UP000028828"/>
    </source>
</evidence>
<evidence type="ECO:0000256" key="1">
    <source>
        <dbReference type="SAM" id="MobiDB-lite"/>
    </source>
</evidence>
<feature type="compositionally biased region" description="Basic residues" evidence="1">
    <location>
        <begin position="12"/>
        <end position="24"/>
    </location>
</feature>
<reference evidence="2 3" key="1">
    <citation type="submission" date="2014-03" db="EMBL/GenBank/DDBJ databases">
        <authorList>
            <person name="Sibley D."/>
            <person name="Venepally P."/>
            <person name="Karamycheva S."/>
            <person name="Hadjithomas M."/>
            <person name="Khan A."/>
            <person name="Brunk B."/>
            <person name="Roos D."/>
            <person name="Caler E."/>
            <person name="Lorenzi H."/>
        </authorList>
    </citation>
    <scope>NUCLEOTIDE SEQUENCE [LARGE SCALE GENOMIC DNA]</scope>
    <source>
        <strain evidence="3">p89</strain>
    </source>
</reference>
<dbReference type="AlphaFoldDB" id="A0A086JPU7"/>
<feature type="non-terminal residue" evidence="2">
    <location>
        <position position="35"/>
    </location>
</feature>
<feature type="region of interest" description="Disordered" evidence="1">
    <location>
        <begin position="1"/>
        <end position="35"/>
    </location>
</feature>
<organism evidence="2 3">
    <name type="scientific">Toxoplasma gondii p89</name>
    <dbReference type="NCBI Taxonomy" id="943119"/>
    <lineage>
        <taxon>Eukaryota</taxon>
        <taxon>Sar</taxon>
        <taxon>Alveolata</taxon>
        <taxon>Apicomplexa</taxon>
        <taxon>Conoidasida</taxon>
        <taxon>Coccidia</taxon>
        <taxon>Eucoccidiorida</taxon>
        <taxon>Eimeriorina</taxon>
        <taxon>Sarcocystidae</taxon>
        <taxon>Toxoplasma</taxon>
    </lineage>
</organism>
<evidence type="ECO:0000313" key="2">
    <source>
        <dbReference type="EMBL" id="KFG34165.1"/>
    </source>
</evidence>
<gene>
    <name evidence="2" type="ORF">TGP89_243220</name>
</gene>
<protein>
    <submittedName>
        <fullName evidence="2">Uncharacterized protein</fullName>
    </submittedName>
</protein>
<feature type="compositionally biased region" description="Basic and acidic residues" evidence="1">
    <location>
        <begin position="25"/>
        <end position="35"/>
    </location>
</feature>
<proteinExistence type="predicted"/>
<name>A0A086JPU7_TOXGO</name>